<evidence type="ECO:0000256" key="1">
    <source>
        <dbReference type="SAM" id="MobiDB-lite"/>
    </source>
</evidence>
<feature type="compositionally biased region" description="Basic residues" evidence="1">
    <location>
        <begin position="1"/>
        <end position="16"/>
    </location>
</feature>
<feature type="region of interest" description="Disordered" evidence="1">
    <location>
        <begin position="1"/>
        <end position="43"/>
    </location>
</feature>
<dbReference type="EMBL" id="JBFMKM010000003">
    <property type="protein sequence ID" value="KAL1311165.1"/>
    <property type="molecule type" value="Genomic_DNA"/>
</dbReference>
<dbReference type="InterPro" id="IPR011990">
    <property type="entry name" value="TPR-like_helical_dom_sf"/>
</dbReference>
<dbReference type="Proteomes" id="UP001562354">
    <property type="component" value="Unassembled WGS sequence"/>
</dbReference>
<dbReference type="SUPFAM" id="SSF48452">
    <property type="entry name" value="TPR-like"/>
    <property type="match status" value="1"/>
</dbReference>
<name>A0ABR3PNP3_9PEZI</name>
<dbReference type="Gene3D" id="1.25.40.10">
    <property type="entry name" value="Tetratricopeptide repeat domain"/>
    <property type="match status" value="1"/>
</dbReference>
<comment type="caution">
    <text evidence="2">The sequence shown here is derived from an EMBL/GenBank/DDBJ whole genome shotgun (WGS) entry which is preliminary data.</text>
</comment>
<reference evidence="2 3" key="1">
    <citation type="submission" date="2024-07" db="EMBL/GenBank/DDBJ databases">
        <title>Draft sequence of the Neodothiora populina.</title>
        <authorList>
            <person name="Drown D.D."/>
            <person name="Schuette U.S."/>
            <person name="Buechlein A.B."/>
            <person name="Rusch D.R."/>
            <person name="Winton L.W."/>
            <person name="Adams G.A."/>
        </authorList>
    </citation>
    <scope>NUCLEOTIDE SEQUENCE [LARGE SCALE GENOMIC DNA]</scope>
    <source>
        <strain evidence="2 3">CPC 39397</strain>
    </source>
</reference>
<dbReference type="RefSeq" id="XP_069204014.1">
    <property type="nucleotide sequence ID" value="XM_069340547.1"/>
</dbReference>
<evidence type="ECO:0000313" key="3">
    <source>
        <dbReference type="Proteomes" id="UP001562354"/>
    </source>
</evidence>
<keyword evidence="3" id="KW-1185">Reference proteome</keyword>
<protein>
    <submittedName>
        <fullName evidence="2">Uncharacterized protein</fullName>
    </submittedName>
</protein>
<proteinExistence type="predicted"/>
<evidence type="ECO:0000313" key="2">
    <source>
        <dbReference type="EMBL" id="KAL1311165.1"/>
    </source>
</evidence>
<organism evidence="2 3">
    <name type="scientific">Neodothiora populina</name>
    <dbReference type="NCBI Taxonomy" id="2781224"/>
    <lineage>
        <taxon>Eukaryota</taxon>
        <taxon>Fungi</taxon>
        <taxon>Dikarya</taxon>
        <taxon>Ascomycota</taxon>
        <taxon>Pezizomycotina</taxon>
        <taxon>Dothideomycetes</taxon>
        <taxon>Dothideomycetidae</taxon>
        <taxon>Dothideales</taxon>
        <taxon>Dothioraceae</taxon>
        <taxon>Neodothiora</taxon>
    </lineage>
</organism>
<feature type="region of interest" description="Disordered" evidence="1">
    <location>
        <begin position="181"/>
        <end position="212"/>
    </location>
</feature>
<gene>
    <name evidence="2" type="ORF">AAFC00_001364</name>
</gene>
<feature type="compositionally biased region" description="Acidic residues" evidence="1">
    <location>
        <begin position="27"/>
        <end position="37"/>
    </location>
</feature>
<dbReference type="GeneID" id="95975067"/>
<accession>A0ABR3PNP3</accession>
<sequence>MGKPKALLKKSQKPPKGKPQPLQTADEFQDAADAEEETGGKWRAGDQAKSCRAFLRAIQIYDDGLKKHPKNFDLAYNKARLEFDLTQQATLVPKLPMPVIDLLQQALISHRYALSLNEQNADVLFNTAQVMISIAEIAVDNGSQPDAALLLREALEILNACLSRQEMLREEQRMRFTDEANEGGVPVENGVMGDDATTTTTGPSEGGDDSAETEEQYVTIQADITDEDLLDTARASVTALTLLVSLEDATIVSTLAQMAYSLTDKKIPHYLQQLEVEPTTRSQIESEVSLERAEFIAALANAEYKFHSISLEDVLSRFQVFQQFDLATNVPAMCICADALVEFASTSQTFSSSSSSHNETIRWTQLTKAQDLYSRAVRVDNQDSRDRKALIYESRGDVELLRFRLAGPSGLETSSGLSDAIRSSAPTLVKNAGVYYRGAANLYRADGDADAASKADIRGLVSRVVDAKVGGGQGETEVAALKQRGDAAVNVAVDMLREGLLSSEWDLGV</sequence>